<reference evidence="3" key="1">
    <citation type="submission" date="2021-05" db="EMBL/GenBank/DDBJ databases">
        <authorList>
            <person name="Alioto T."/>
            <person name="Alioto T."/>
            <person name="Gomez Garrido J."/>
        </authorList>
    </citation>
    <scope>NUCLEOTIDE SEQUENCE</scope>
</reference>
<sequence>MIQSVLMVSTVISSLVQSHPFNQSGPDKYRNENNTRSNTNETKSTYDKEQNSQDIFTNETFKYGPSQAQINNTPVGPLQNDYSDYIVQLSKDIDWKRDKAKVKALMKKFRSKFENVSQEDFNLEEKLKPYFRGKRNVHNFNHETNISKENPEFKIFDPFQGLEIPTNFPSTLNHPEEIKRWMQEVLPSDSKEKIPVNDTVCHQRALEALNTDLKRNISRPYAHYYKKAREEEMFQFAANKFYERQAISTTQNIKYTTKCIKQIRDEIKENMGTMLDDTSLSGPSESMPSYLVREFREKYPQHCNDDAESVDLSNFILGNVNEKRKRRDVNDVLKEKLEEGNSQFESRLKTILSRSENKIKRTKATQVNETSEFNLDSAARERLAKNALHKKFQSFTINYDETPNESWETENTKLFSFGNSLEEFINSKQIGDFKHLVGLKRSKVDEYLKSVNSKVPTNNATVTRRNRHNNCFISEDNKILGEKLKPSKEISKKIIKNITAEEQTKSKRPDFHREHQIGVCWTRPTFRKILRTQVFRAAEMSPLDESQNLNHIAFNLHEAFPNKNNTKSHSKEQGNGNSEENIIYDLKTDLESGLDFKNGLFGLKSCNPDAFAREKVPKTGIRTTDIIIKKFAKINSTWPSPLRTQVFKNSDMEGYALESSGASGSRRNSKLVKTKRKKRNVSDGKQSKHNLGENNNIEHDLPPEKMSSRELLDKFDDKPQFKKPDFVKAWDAMDKQNYNNPNFKVIEDDGTGDMPRMIREQCKEPSEEDDVIEGNKSLLKEFKEIEDYGAKSMPSQLKPDGGKSDENNTNFNNYFDMKRKELISSEEIRLDSNTYDYTNWDENDPQKRYKIRLERLEKLMGKKFSTAGPEYFTMPTVKEEKLATRSIMSTEAELITSKLGTHKTRKHEPIIRTKSEEKLLSSRNSPHEISTSKTVDRVDGQTTVKTKPTWITADSGDIIGAGEGDKEQLELFLNNEQNVENDEPWTQFDHKGMEKFLGKTLPGNSSVVYKLYRL</sequence>
<dbReference type="AlphaFoldDB" id="A0A8D9BHS0"/>
<evidence type="ECO:0000256" key="1">
    <source>
        <dbReference type="SAM" id="MobiDB-lite"/>
    </source>
</evidence>
<proteinExistence type="predicted"/>
<feature type="chain" id="PRO_5034057455" evidence="2">
    <location>
        <begin position="19"/>
        <end position="1014"/>
    </location>
</feature>
<feature type="region of interest" description="Disordered" evidence="1">
    <location>
        <begin position="19"/>
        <end position="51"/>
    </location>
</feature>
<feature type="signal peptide" evidence="2">
    <location>
        <begin position="1"/>
        <end position="18"/>
    </location>
</feature>
<name>A0A8D9BHS0_9HEMI</name>
<feature type="compositionally biased region" description="Basic residues" evidence="1">
    <location>
        <begin position="667"/>
        <end position="679"/>
    </location>
</feature>
<keyword evidence="2" id="KW-0732">Signal</keyword>
<feature type="region of interest" description="Disordered" evidence="1">
    <location>
        <begin position="656"/>
        <end position="704"/>
    </location>
</feature>
<protein>
    <submittedName>
        <fullName evidence="3">Uncharacterized protein</fullName>
    </submittedName>
</protein>
<dbReference type="EMBL" id="HBUF01631734">
    <property type="protein sequence ID" value="CAG6783317.1"/>
    <property type="molecule type" value="Transcribed_RNA"/>
</dbReference>
<feature type="compositionally biased region" description="Low complexity" evidence="1">
    <location>
        <begin position="34"/>
        <end position="43"/>
    </location>
</feature>
<evidence type="ECO:0000256" key="2">
    <source>
        <dbReference type="SAM" id="SignalP"/>
    </source>
</evidence>
<organism evidence="3">
    <name type="scientific">Cacopsylla melanoneura</name>
    <dbReference type="NCBI Taxonomy" id="428564"/>
    <lineage>
        <taxon>Eukaryota</taxon>
        <taxon>Metazoa</taxon>
        <taxon>Ecdysozoa</taxon>
        <taxon>Arthropoda</taxon>
        <taxon>Hexapoda</taxon>
        <taxon>Insecta</taxon>
        <taxon>Pterygota</taxon>
        <taxon>Neoptera</taxon>
        <taxon>Paraneoptera</taxon>
        <taxon>Hemiptera</taxon>
        <taxon>Sternorrhyncha</taxon>
        <taxon>Psylloidea</taxon>
        <taxon>Psyllidae</taxon>
        <taxon>Psyllinae</taxon>
        <taxon>Cacopsylla</taxon>
    </lineage>
</organism>
<accession>A0A8D9BHS0</accession>
<evidence type="ECO:0000313" key="3">
    <source>
        <dbReference type="EMBL" id="CAG6783317.1"/>
    </source>
</evidence>